<name>A0ABP1QW20_9HEXA</name>
<evidence type="ECO:0000256" key="6">
    <source>
        <dbReference type="SAM" id="MobiDB-lite"/>
    </source>
</evidence>
<keyword evidence="9" id="KW-1185">Reference proteome</keyword>
<gene>
    <name evidence="8" type="ORF">ODALV1_LOCUS14426</name>
</gene>
<feature type="compositionally biased region" description="Gly residues" evidence="6">
    <location>
        <begin position="223"/>
        <end position="233"/>
    </location>
</feature>
<comment type="similarity">
    <text evidence="5">Belongs to the CIMIP2 family.</text>
</comment>
<evidence type="ECO:0000256" key="1">
    <source>
        <dbReference type="ARBA" id="ARBA00004430"/>
    </source>
</evidence>
<dbReference type="Pfam" id="PF10629">
    <property type="entry name" value="CMI2B-like"/>
    <property type="match status" value="1"/>
</dbReference>
<dbReference type="InterPro" id="IPR018902">
    <property type="entry name" value="CMI2A-C-like_dom"/>
</dbReference>
<feature type="domain" description="Ciliary microtubule inner protein 2A-C-like" evidence="7">
    <location>
        <begin position="16"/>
        <end position="48"/>
    </location>
</feature>
<comment type="subcellular location">
    <subcellularLocation>
        <location evidence="1">Cytoplasm</location>
        <location evidence="1">Cytoskeleton</location>
        <location evidence="1">Cilium axoneme</location>
    </subcellularLocation>
</comment>
<feature type="region of interest" description="Disordered" evidence="6">
    <location>
        <begin position="221"/>
        <end position="249"/>
    </location>
</feature>
<accession>A0ABP1QW20</accession>
<dbReference type="PANTHER" id="PTHR22146">
    <property type="entry name" value="CAT EYE SYNDROME CRITICAL REGION PROTEIN 6"/>
    <property type="match status" value="1"/>
</dbReference>
<evidence type="ECO:0000259" key="7">
    <source>
        <dbReference type="Pfam" id="PF10629"/>
    </source>
</evidence>
<organism evidence="8 9">
    <name type="scientific">Orchesella dallaii</name>
    <dbReference type="NCBI Taxonomy" id="48710"/>
    <lineage>
        <taxon>Eukaryota</taxon>
        <taxon>Metazoa</taxon>
        <taxon>Ecdysozoa</taxon>
        <taxon>Arthropoda</taxon>
        <taxon>Hexapoda</taxon>
        <taxon>Collembola</taxon>
        <taxon>Entomobryomorpha</taxon>
        <taxon>Entomobryoidea</taxon>
        <taxon>Orchesellidae</taxon>
        <taxon>Orchesellinae</taxon>
        <taxon>Orchesella</taxon>
    </lineage>
</organism>
<protein>
    <recommendedName>
        <fullName evidence="7">Ciliary microtubule inner protein 2A-C-like domain-containing protein</fullName>
    </recommendedName>
</protein>
<evidence type="ECO:0000256" key="3">
    <source>
        <dbReference type="ARBA" id="ARBA00023212"/>
    </source>
</evidence>
<reference evidence="8 9" key="1">
    <citation type="submission" date="2024-08" db="EMBL/GenBank/DDBJ databases">
        <authorList>
            <person name="Cucini C."/>
            <person name="Frati F."/>
        </authorList>
    </citation>
    <scope>NUCLEOTIDE SEQUENCE [LARGE SCALE GENOMIC DNA]</scope>
</reference>
<evidence type="ECO:0000313" key="8">
    <source>
        <dbReference type="EMBL" id="CAL8110750.1"/>
    </source>
</evidence>
<keyword evidence="2" id="KW-0963">Cytoplasm</keyword>
<sequence>MECACLPNNGPKMTPEPHMIPGYMGYVPQYKFKFGTTYGQQTNRLYLDPCVNMSPKAVLTDVCPEDCSSGGFLQSATGLRFGQCGCNDPYKCNIEPQYTRGTNRGQTTQTPRFQTIMNHTYAPFCNRFCTKTFEQDQWRDRLFIREKQAMDGWRYCYKSKPWERPERLGPWDGDHAEFRRTQTTIQPPILKDDVDIFLRGYDGICGPSGPRVGESRYKAVNQSGGGGRGGGGMSVEAPAPSQRRSAGNGCPPCELYQRHMKGTEKAAKDAGLDGIVKHPLFPYVQGNPIRDCFCENIEVLKKLNKKEMSRSPETAMDGVIEELGELPILTLHKLQQKLEDKSGMFYPDERGLARVCNPIGDSYLTARPFRCNTIYRYCEPVHPKFAGHVPGEQFIPGENRGKATRNATKYMTYRI</sequence>
<comment type="caution">
    <text evidence="8">The sequence shown here is derived from an EMBL/GenBank/DDBJ whole genome shotgun (WGS) entry which is preliminary data.</text>
</comment>
<evidence type="ECO:0000313" key="9">
    <source>
        <dbReference type="Proteomes" id="UP001642540"/>
    </source>
</evidence>
<keyword evidence="4" id="KW-0966">Cell projection</keyword>
<dbReference type="Proteomes" id="UP001642540">
    <property type="component" value="Unassembled WGS sequence"/>
</dbReference>
<dbReference type="PANTHER" id="PTHR22146:SF8">
    <property type="entry name" value="PROTEIN FAM166B"/>
    <property type="match status" value="1"/>
</dbReference>
<proteinExistence type="inferred from homology"/>
<evidence type="ECO:0000256" key="5">
    <source>
        <dbReference type="ARBA" id="ARBA00035661"/>
    </source>
</evidence>
<evidence type="ECO:0000256" key="2">
    <source>
        <dbReference type="ARBA" id="ARBA00022490"/>
    </source>
</evidence>
<evidence type="ECO:0000256" key="4">
    <source>
        <dbReference type="ARBA" id="ARBA00023273"/>
    </source>
</evidence>
<keyword evidence="3" id="KW-0206">Cytoskeleton</keyword>
<dbReference type="EMBL" id="CAXLJM020000046">
    <property type="protein sequence ID" value="CAL8110750.1"/>
    <property type="molecule type" value="Genomic_DNA"/>
</dbReference>